<protein>
    <submittedName>
        <fullName evidence="1">Uncharacterized protein</fullName>
    </submittedName>
</protein>
<evidence type="ECO:0000313" key="2">
    <source>
        <dbReference type="Proteomes" id="UP000010796"/>
    </source>
</evidence>
<accession>L0G5B5</accession>
<proteinExistence type="predicted"/>
<dbReference type="HOGENOM" id="CLU_3308680_0_0_10"/>
<reference evidence="2" key="1">
    <citation type="submission" date="2012-02" db="EMBL/GenBank/DDBJ databases">
        <title>The complete genome of Echinicola vietnamensis DSM 17526.</title>
        <authorList>
            <person name="Lucas S."/>
            <person name="Copeland A."/>
            <person name="Lapidus A."/>
            <person name="Glavina del Rio T."/>
            <person name="Dalin E."/>
            <person name="Tice H."/>
            <person name="Bruce D."/>
            <person name="Goodwin L."/>
            <person name="Pitluck S."/>
            <person name="Peters L."/>
            <person name="Ovchinnikova G."/>
            <person name="Teshima H."/>
            <person name="Kyrpides N."/>
            <person name="Mavromatis K."/>
            <person name="Ivanova N."/>
            <person name="Brettin T."/>
            <person name="Detter J.C."/>
            <person name="Han C."/>
            <person name="Larimer F."/>
            <person name="Land M."/>
            <person name="Hauser L."/>
            <person name="Markowitz V."/>
            <person name="Cheng J.-F."/>
            <person name="Hugenholtz P."/>
            <person name="Woyke T."/>
            <person name="Wu D."/>
            <person name="Brambilla E."/>
            <person name="Klenk H.-P."/>
            <person name="Eisen J.A."/>
        </authorList>
    </citation>
    <scope>NUCLEOTIDE SEQUENCE [LARGE SCALE GENOMIC DNA]</scope>
    <source>
        <strain evidence="2">DSM 17526 / LMG 23754 / KMM 6221</strain>
    </source>
</reference>
<organism evidence="1 2">
    <name type="scientific">Echinicola vietnamensis (strain DSM 17526 / LMG 23754 / KMM 6221)</name>
    <dbReference type="NCBI Taxonomy" id="926556"/>
    <lineage>
        <taxon>Bacteria</taxon>
        <taxon>Pseudomonadati</taxon>
        <taxon>Bacteroidota</taxon>
        <taxon>Cytophagia</taxon>
        <taxon>Cytophagales</taxon>
        <taxon>Cyclobacteriaceae</taxon>
        <taxon>Echinicola</taxon>
    </lineage>
</organism>
<dbReference type="Proteomes" id="UP000010796">
    <property type="component" value="Chromosome"/>
</dbReference>
<dbReference type="KEGG" id="evi:Echvi_3999"/>
<sequence>MTGLVTRQFRDQFTGYFLIYQPGFCPNAGLISKSFSGMG</sequence>
<gene>
    <name evidence="1" type="ordered locus">Echvi_3999</name>
</gene>
<name>L0G5B5_ECHVK</name>
<dbReference type="AlphaFoldDB" id="L0G5B5"/>
<evidence type="ECO:0000313" key="1">
    <source>
        <dbReference type="EMBL" id="AGA80206.1"/>
    </source>
</evidence>
<dbReference type="EMBL" id="CP003346">
    <property type="protein sequence ID" value="AGA80206.1"/>
    <property type="molecule type" value="Genomic_DNA"/>
</dbReference>
<keyword evidence="2" id="KW-1185">Reference proteome</keyword>